<accession>T1K594</accession>
<keyword evidence="3 14" id="KW-0813">Transport</keyword>
<organism evidence="15 16">
    <name type="scientific">Tetranychus urticae</name>
    <name type="common">Two-spotted spider mite</name>
    <dbReference type="NCBI Taxonomy" id="32264"/>
    <lineage>
        <taxon>Eukaryota</taxon>
        <taxon>Metazoa</taxon>
        <taxon>Ecdysozoa</taxon>
        <taxon>Arthropoda</taxon>
        <taxon>Chelicerata</taxon>
        <taxon>Arachnida</taxon>
        <taxon>Acari</taxon>
        <taxon>Acariformes</taxon>
        <taxon>Trombidiformes</taxon>
        <taxon>Prostigmata</taxon>
        <taxon>Eleutherengona</taxon>
        <taxon>Raphignathae</taxon>
        <taxon>Tetranychoidea</taxon>
        <taxon>Tetranychidae</taxon>
        <taxon>Tetranychus</taxon>
    </lineage>
</organism>
<evidence type="ECO:0000256" key="11">
    <source>
        <dbReference type="ARBA" id="ARBA00041879"/>
    </source>
</evidence>
<dbReference type="EMBL" id="CAEY01001585">
    <property type="status" value="NOT_ANNOTATED_CDS"/>
    <property type="molecule type" value="Genomic_DNA"/>
</dbReference>
<comment type="catalytic activity">
    <reaction evidence="12">
        <text>thiamine phosphate(out) + thiamine diphosphate(in) = thiamine phosphate(in) + thiamine diphosphate(out)</text>
        <dbReference type="Rhea" id="RHEA:73383"/>
        <dbReference type="ChEBI" id="CHEBI:37575"/>
        <dbReference type="ChEBI" id="CHEBI:58937"/>
    </reaction>
</comment>
<dbReference type="PANTHER" id="PTHR24089">
    <property type="entry name" value="SOLUTE CARRIER FAMILY 25"/>
    <property type="match status" value="1"/>
</dbReference>
<dbReference type="Pfam" id="PF00153">
    <property type="entry name" value="Mito_carr"/>
    <property type="match status" value="3"/>
</dbReference>
<evidence type="ECO:0000256" key="7">
    <source>
        <dbReference type="ARBA" id="ARBA00023128"/>
    </source>
</evidence>
<dbReference type="Proteomes" id="UP000015104">
    <property type="component" value="Unassembled WGS sequence"/>
</dbReference>
<dbReference type="GO" id="GO:0031966">
    <property type="term" value="C:mitochondrial membrane"/>
    <property type="evidence" value="ECO:0007669"/>
    <property type="project" value="UniProtKB-SubCell"/>
</dbReference>
<dbReference type="OMA" id="MYVCYGA"/>
<proteinExistence type="inferred from homology"/>
<dbReference type="KEGG" id="tut:107360624"/>
<evidence type="ECO:0000313" key="16">
    <source>
        <dbReference type="Proteomes" id="UP000015104"/>
    </source>
</evidence>
<dbReference type="OrthoDB" id="18574at2759"/>
<dbReference type="STRING" id="32264.T1K594"/>
<dbReference type="PRINTS" id="PR00926">
    <property type="entry name" value="MITOCARRIER"/>
</dbReference>
<evidence type="ECO:0000256" key="8">
    <source>
        <dbReference type="ARBA" id="ARBA00023136"/>
    </source>
</evidence>
<dbReference type="AlphaFoldDB" id="T1K594"/>
<dbReference type="Gene3D" id="1.50.40.10">
    <property type="entry name" value="Mitochondrial carrier domain"/>
    <property type="match status" value="1"/>
</dbReference>
<feature type="repeat" description="Solcar" evidence="13">
    <location>
        <begin position="215"/>
        <end position="310"/>
    </location>
</feature>
<dbReference type="InterPro" id="IPR018108">
    <property type="entry name" value="MCP_transmembrane"/>
</dbReference>
<evidence type="ECO:0000256" key="5">
    <source>
        <dbReference type="ARBA" id="ARBA00022737"/>
    </source>
</evidence>
<keyword evidence="5" id="KW-0677">Repeat</keyword>
<comment type="function">
    <text evidence="9">Mitochondrial transporter mediating uptake of thiamine diphosphate into mitochondria. It is not clear if the antiporter activity is affected by the membrane potential or by the proton electrochemical gradient.</text>
</comment>
<keyword evidence="6" id="KW-1133">Transmembrane helix</keyword>
<feature type="repeat" description="Solcar" evidence="13">
    <location>
        <begin position="12"/>
        <end position="105"/>
    </location>
</feature>
<dbReference type="InterPro" id="IPR002067">
    <property type="entry name" value="MCP"/>
</dbReference>
<dbReference type="eggNOG" id="KOG0752">
    <property type="taxonomic scope" value="Eukaryota"/>
</dbReference>
<dbReference type="SUPFAM" id="SSF103506">
    <property type="entry name" value="Mitochondrial carrier"/>
    <property type="match status" value="1"/>
</dbReference>
<evidence type="ECO:0000256" key="6">
    <source>
        <dbReference type="ARBA" id="ARBA00022989"/>
    </source>
</evidence>
<evidence type="ECO:0000313" key="15">
    <source>
        <dbReference type="EnsemblMetazoa" id="tetur05g05470.1"/>
    </source>
</evidence>
<evidence type="ECO:0000256" key="4">
    <source>
        <dbReference type="ARBA" id="ARBA00022692"/>
    </source>
</evidence>
<comment type="similarity">
    <text evidence="2 14">Belongs to the mitochondrial carrier (TC 2.A.29) family.</text>
</comment>
<reference evidence="15" key="2">
    <citation type="submission" date="2015-06" db="UniProtKB">
        <authorList>
            <consortium name="EnsemblMetazoa"/>
        </authorList>
    </citation>
    <scope>IDENTIFICATION</scope>
</reference>
<keyword evidence="8 13" id="KW-0472">Membrane</keyword>
<evidence type="ECO:0000256" key="2">
    <source>
        <dbReference type="ARBA" id="ARBA00006375"/>
    </source>
</evidence>
<dbReference type="PROSITE" id="PS50920">
    <property type="entry name" value="SOLCAR"/>
    <property type="match status" value="3"/>
</dbReference>
<dbReference type="EnsemblMetazoa" id="tetur05g05470.1">
    <property type="protein sequence ID" value="tetur05g05470.1"/>
    <property type="gene ID" value="tetur05g05470"/>
</dbReference>
<dbReference type="GO" id="GO:0090422">
    <property type="term" value="F:thiamine pyrophosphate transmembrane transporter activity"/>
    <property type="evidence" value="ECO:0007669"/>
    <property type="project" value="UniProtKB-ARBA"/>
</dbReference>
<protein>
    <recommendedName>
        <fullName evidence="10">Mitochondrial thiamine pyrophosphate carrier</fullName>
    </recommendedName>
    <alternativeName>
        <fullName evidence="11">Solute carrier family 25 member 19</fullName>
    </alternativeName>
</protein>
<keyword evidence="4 13" id="KW-0812">Transmembrane</keyword>
<sequence length="316" mass="35059">MVGYDPKRNPKFTSFDYTLAGAMSGFITRGLFQPFDVVKIRFQLQVEPISKSAGQSKYKSLSQCVKCIVKEEGVKALWKGHVPAQYLSIVYGAVQFWSYEAATKTVYSSRSELKNDKFLVNFGCGAFAGGVASFTSLPFDVVRTHLVAQGKDKVLNNFRHSFGYIYKQAGFKAFYRGLSPSLIQILPHAGFQFSFNRLANHVWCSAFPSSSVTEPTAIQSFFCGGVAGTCAKTLVYPLDLAKKRLQIQGFGQIRKNFGVTMSYKGFFNCLLIIIKTEGPTGLFKGLTPSLLKAFITTASHFLFYDQSLKAILWAKS</sequence>
<dbReference type="FunFam" id="1.50.40.10:FF:000011">
    <property type="entry name" value="Mitochondrial thiamine pyrophosphate carrier 1"/>
    <property type="match status" value="1"/>
</dbReference>
<reference evidence="16" key="1">
    <citation type="submission" date="2011-08" db="EMBL/GenBank/DDBJ databases">
        <authorList>
            <person name="Rombauts S."/>
        </authorList>
    </citation>
    <scope>NUCLEOTIDE SEQUENCE</scope>
    <source>
        <strain evidence="16">London</strain>
    </source>
</reference>
<evidence type="ECO:0000256" key="3">
    <source>
        <dbReference type="ARBA" id="ARBA00022448"/>
    </source>
</evidence>
<keyword evidence="7" id="KW-0496">Mitochondrion</keyword>
<evidence type="ECO:0000256" key="9">
    <source>
        <dbReference type="ARBA" id="ARBA00037549"/>
    </source>
</evidence>
<feature type="repeat" description="Solcar" evidence="13">
    <location>
        <begin position="116"/>
        <end position="202"/>
    </location>
</feature>
<evidence type="ECO:0000256" key="14">
    <source>
        <dbReference type="RuleBase" id="RU000488"/>
    </source>
</evidence>
<dbReference type="HOGENOM" id="CLU_015166_10_3_1"/>
<gene>
    <name evidence="15" type="primary">107360624</name>
</gene>
<dbReference type="InterPro" id="IPR023395">
    <property type="entry name" value="MCP_dom_sf"/>
</dbReference>
<evidence type="ECO:0000256" key="1">
    <source>
        <dbReference type="ARBA" id="ARBA00004225"/>
    </source>
</evidence>
<comment type="subcellular location">
    <subcellularLocation>
        <location evidence="1">Mitochondrion membrane</location>
        <topology evidence="1">Multi-pass membrane protein</topology>
    </subcellularLocation>
</comment>
<keyword evidence="16" id="KW-1185">Reference proteome</keyword>
<evidence type="ECO:0000256" key="12">
    <source>
        <dbReference type="ARBA" id="ARBA00050799"/>
    </source>
</evidence>
<evidence type="ECO:0000256" key="10">
    <source>
        <dbReference type="ARBA" id="ARBA00040836"/>
    </source>
</evidence>
<evidence type="ECO:0000256" key="13">
    <source>
        <dbReference type="PROSITE-ProRule" id="PRU00282"/>
    </source>
</evidence>
<name>T1K594_TETUR</name>